<evidence type="ECO:0000256" key="1">
    <source>
        <dbReference type="SAM" id="MobiDB-lite"/>
    </source>
</evidence>
<gene>
    <name evidence="2" type="ORF">SSLN_LOCUS7173</name>
</gene>
<organism evidence="4">
    <name type="scientific">Schistocephalus solidus</name>
    <name type="common">Tapeworm</name>
    <dbReference type="NCBI Taxonomy" id="70667"/>
    <lineage>
        <taxon>Eukaryota</taxon>
        <taxon>Metazoa</taxon>
        <taxon>Spiralia</taxon>
        <taxon>Lophotrochozoa</taxon>
        <taxon>Platyhelminthes</taxon>
        <taxon>Cestoda</taxon>
        <taxon>Eucestoda</taxon>
        <taxon>Diphyllobothriidea</taxon>
        <taxon>Diphyllobothriidae</taxon>
        <taxon>Schistocephalus</taxon>
    </lineage>
</organism>
<dbReference type="EMBL" id="UYSU01034021">
    <property type="protein sequence ID" value="VDL93558.1"/>
    <property type="molecule type" value="Genomic_DNA"/>
</dbReference>
<dbReference type="Proteomes" id="UP000275846">
    <property type="component" value="Unassembled WGS sequence"/>
</dbReference>
<evidence type="ECO:0000313" key="3">
    <source>
        <dbReference type="Proteomes" id="UP000275846"/>
    </source>
</evidence>
<evidence type="ECO:0000313" key="4">
    <source>
        <dbReference type="WBParaSite" id="SSLN_0000740801-mRNA-1"/>
    </source>
</evidence>
<evidence type="ECO:0000313" key="2">
    <source>
        <dbReference type="EMBL" id="VDL93558.1"/>
    </source>
</evidence>
<feature type="region of interest" description="Disordered" evidence="1">
    <location>
        <begin position="59"/>
        <end position="78"/>
    </location>
</feature>
<name>A0A183SSH5_SCHSO</name>
<dbReference type="AlphaFoldDB" id="A0A183SSH5"/>
<accession>A0A183SSH5</accession>
<keyword evidence="3" id="KW-1185">Reference proteome</keyword>
<sequence>MIRRVKGDKDKRNGSHEMATFKWNFDTVKGPAAVAAANAAAAAPSSNAVAEAPCAPGHANNGRAAPSGDNRGPRTAPVLISANPDRFAERGGSPQLRPRPIGSAAGPVGEAPGPRPVAGSTPGRPVSMDAGYLLASQQQAFGGSSHNRVSQYVSAIDARAAKPSVPVHRSPGVVPAPPSRHSSAMPHGSGGRPYSSSQTRNALFRNQILPLLNDIYGVYETVAGNQARCIESLIRIFERADEHNPSFSKMFVTELTHRILDAKPDLPTETKERALQQTLGTPLSSPTLCLFLSTFLFRTGLASPRCSYMPVRSPADCLTTGPFTAYWLRPAGGGIRSAGPLSLSLSSQGSSPSSALRSCLRPLCVFHLPDLLAPPPTHVVLSTGRAPPLYFRRSELEVLYFNFTESRPNRTQTASGTPQPVRICLRLGPFQWGEVQELVSFLLLTAAVCSEVRVSSSLSVAPNGCFTRNCTRPDIGTNQAA</sequence>
<reference evidence="4" key="1">
    <citation type="submission" date="2016-06" db="UniProtKB">
        <authorList>
            <consortium name="WormBaseParasite"/>
        </authorList>
    </citation>
    <scope>IDENTIFICATION</scope>
</reference>
<dbReference type="STRING" id="70667.A0A183SSH5"/>
<dbReference type="WBParaSite" id="SSLN_0000740801-mRNA-1">
    <property type="protein sequence ID" value="SSLN_0000740801-mRNA-1"/>
    <property type="gene ID" value="SSLN_0000740801"/>
</dbReference>
<dbReference type="OrthoDB" id="6270645at2759"/>
<protein>
    <submittedName>
        <fullName evidence="4">MIF4G domain-containing protein</fullName>
    </submittedName>
</protein>
<feature type="region of interest" description="Disordered" evidence="1">
    <location>
        <begin position="163"/>
        <end position="197"/>
    </location>
</feature>
<feature type="region of interest" description="Disordered" evidence="1">
    <location>
        <begin position="85"/>
        <end position="125"/>
    </location>
</feature>
<proteinExistence type="predicted"/>
<reference evidence="2 3" key="2">
    <citation type="submission" date="2018-11" db="EMBL/GenBank/DDBJ databases">
        <authorList>
            <consortium name="Pathogen Informatics"/>
        </authorList>
    </citation>
    <scope>NUCLEOTIDE SEQUENCE [LARGE SCALE GENOMIC DNA]</scope>
    <source>
        <strain evidence="2 3">NST_G2</strain>
    </source>
</reference>